<name>A0AAW0AP91_9AGAR</name>
<sequence length="363" mass="40796">MAQNPLEVAELLHHILSFVATGGRPSDLAACALVAHCWVDPAQRSLLRAPRFSSDLIAMRLHRTLASYQHLVSLVHELSLRIQDRYLSSTTVDLLSTHAFTNLTSVTASTKQTYPPQGLRRIFSLPSLRHVAVYCMDQSTFASFTHVLKSCSPSVQHVEISCENWTVNPRPFSVPNTHTEVYVKLKSASLSVGESALAPRLTALHLYPFDLSDIRALRIDRGTFIPWNLIPKSKIRFFCIEIMDDLVDLSQFTSLQFLQINIKTGELPQLFATLATLRPGHGIHTVVLSDPDYAQKPLSERECRELDSHLSASLLLSNVSAIAVQFGENHKTLFPSLLARGVFRYDREWMKGQEGWLELVNRL</sequence>
<dbReference type="Proteomes" id="UP001362999">
    <property type="component" value="Unassembled WGS sequence"/>
</dbReference>
<comment type="caution">
    <text evidence="1">The sequence shown here is derived from an EMBL/GenBank/DDBJ whole genome shotgun (WGS) entry which is preliminary data.</text>
</comment>
<accession>A0AAW0AP91</accession>
<dbReference type="AlphaFoldDB" id="A0AAW0AP91"/>
<evidence type="ECO:0008006" key="3">
    <source>
        <dbReference type="Google" id="ProtNLM"/>
    </source>
</evidence>
<gene>
    <name evidence="1" type="ORF">R3P38DRAFT_2787874</name>
</gene>
<reference evidence="1 2" key="1">
    <citation type="journal article" date="2024" name="J Genomics">
        <title>Draft genome sequencing and assembly of Favolaschia claudopus CIRM-BRFM 2984 isolated from oak limbs.</title>
        <authorList>
            <person name="Navarro D."/>
            <person name="Drula E."/>
            <person name="Chaduli D."/>
            <person name="Cazenave R."/>
            <person name="Ahrendt S."/>
            <person name="Wang J."/>
            <person name="Lipzen A."/>
            <person name="Daum C."/>
            <person name="Barry K."/>
            <person name="Grigoriev I.V."/>
            <person name="Favel A."/>
            <person name="Rosso M.N."/>
            <person name="Martin F."/>
        </authorList>
    </citation>
    <scope>NUCLEOTIDE SEQUENCE [LARGE SCALE GENOMIC DNA]</scope>
    <source>
        <strain evidence="1 2">CIRM-BRFM 2984</strain>
    </source>
</reference>
<keyword evidence="2" id="KW-1185">Reference proteome</keyword>
<evidence type="ECO:0000313" key="2">
    <source>
        <dbReference type="Proteomes" id="UP001362999"/>
    </source>
</evidence>
<organism evidence="1 2">
    <name type="scientific">Favolaschia claudopus</name>
    <dbReference type="NCBI Taxonomy" id="2862362"/>
    <lineage>
        <taxon>Eukaryota</taxon>
        <taxon>Fungi</taxon>
        <taxon>Dikarya</taxon>
        <taxon>Basidiomycota</taxon>
        <taxon>Agaricomycotina</taxon>
        <taxon>Agaricomycetes</taxon>
        <taxon>Agaricomycetidae</taxon>
        <taxon>Agaricales</taxon>
        <taxon>Marasmiineae</taxon>
        <taxon>Mycenaceae</taxon>
        <taxon>Favolaschia</taxon>
    </lineage>
</organism>
<evidence type="ECO:0000313" key="1">
    <source>
        <dbReference type="EMBL" id="KAK7014354.1"/>
    </source>
</evidence>
<dbReference type="EMBL" id="JAWWNJ010000057">
    <property type="protein sequence ID" value="KAK7014354.1"/>
    <property type="molecule type" value="Genomic_DNA"/>
</dbReference>
<proteinExistence type="predicted"/>
<protein>
    <recommendedName>
        <fullName evidence="3">F-box domain-containing protein</fullName>
    </recommendedName>
</protein>